<feature type="compositionally biased region" description="Basic and acidic residues" evidence="1">
    <location>
        <begin position="963"/>
        <end position="985"/>
    </location>
</feature>
<accession>A0A1G4GUE3</accession>
<evidence type="ECO:0000313" key="2">
    <source>
        <dbReference type="EMBL" id="SCO66189.1"/>
    </source>
</evidence>
<dbReference type="eggNOG" id="ENOG502SD4W">
    <property type="taxonomic scope" value="Eukaryota"/>
</dbReference>
<feature type="compositionally biased region" description="Basic and acidic residues" evidence="1">
    <location>
        <begin position="940"/>
        <end position="954"/>
    </location>
</feature>
<dbReference type="AlphaFoldDB" id="A0A1G4GUE3"/>
<dbReference type="VEuPathDB" id="PlasmoDB:PVX_111465"/>
<dbReference type="VEuPathDB" id="PlasmoDB:PVP01_0610100"/>
<gene>
    <name evidence="2" type="ORF">PVT01_060016500</name>
</gene>
<dbReference type="VEuPathDB" id="PlasmoDB:PVW1_060016500"/>
<sequence length="1026" mass="116926">MEHTVPLYERRSRAKLKREKQLRKVKGQVLHLGWSARLGGPSRARAVGSSSYAAHLEDANAGDTQVGVPPLEVPPVGALPEIRADESNASSLPFTHAKRLFLSISRKRDEELLKRVSSAQLVHVCVFMVKKNVRCRPVEEEFLRRVSVSAAVSEEAVNPVGFALDAPLLRADNLLHLLEFIHHIGLNNLGARQRGCPAWRFSHLKLVYNALLSEAINGMMLSKGHLMEIIRINDRYLHFDESLFNYIDGTIASTFHTYDEHDVACLCRHLNKILFFFSLQRHGVRCDMNVHRLVKRYVCKSLVFSPEVGQHRWGGPLGGVAPPHGGDAVPPCSGGATPPSGSPLLLHPFRELIRRSSLVQTLNRELSRSAHEYKYYNLVELLEFYSLFEVKKKEMVKRLINEIDKHINIMRYGYHAKALILLSLNRKHLDGENEKSVRRLIRRTSQMLHFYWPVEFIIETIIACCSFLERGNKTLRNLFLYLKGNIKKCIHPVLLVNLLKSLASRRLHEMTVCTQIEGYVKERRDSIHEVHEMHVVHILKYLALLNHPSDKLFVFFLSSEGALSRVARLPSESLVNLLHVVSHYRGGHRSGGAFRVGNILVRSSAAVFFTEYVMFLLLRRGWHGNWANRGAQGEGTTHTVHEEKTSPNVRGEANHSGAPHLPRMATLVQLLNALTNLKVTNQDMLHYVVSHLQGGLPHVGESHVVTLFQFFSEHLINCPSVGEALTRQTYVYLHHLARETIMKLPEEYLLHCAFATLTYYFVDHIMKKNRKNVNLLEKMMIIFGRKIRAGLNILTEENEEKKASSELLHVISAVLKRIYGKIERRLPDELFTLCTHVERHVTARGDTVRGGRNHKMASGQCFLFFFSDLFKSKKIPHFVNYFSYPYTIDMVIPGGADTGGVGEQSGKRPRALFLIDRFDQMYLRNVPVGRFFGEEAVQMGERRSGQTGERRSDQLGEQQSGQRGERRSDQMGEDPSGAHRTAERVYQNEDVRTCLKPYEAIREWFLSSQNFAVSYVSLADWAGKHM</sequence>
<protein>
    <submittedName>
        <fullName evidence="2">Uncharacterized protein</fullName>
    </submittedName>
</protein>
<dbReference type="VEuPathDB" id="PlasmoDB:PVPAM_060021100"/>
<name>A0A1G4GUE3_PLAVI</name>
<dbReference type="Proteomes" id="UP000196402">
    <property type="component" value="Chromosome 6"/>
</dbReference>
<evidence type="ECO:0000256" key="1">
    <source>
        <dbReference type="SAM" id="MobiDB-lite"/>
    </source>
</evidence>
<feature type="region of interest" description="Disordered" evidence="1">
    <location>
        <begin position="939"/>
        <end position="985"/>
    </location>
</feature>
<feature type="region of interest" description="Disordered" evidence="1">
    <location>
        <begin position="632"/>
        <end position="656"/>
    </location>
</feature>
<organism evidence="2 3">
    <name type="scientific">Plasmodium vivax</name>
    <name type="common">malaria parasite P. vivax</name>
    <dbReference type="NCBI Taxonomy" id="5855"/>
    <lineage>
        <taxon>Eukaryota</taxon>
        <taxon>Sar</taxon>
        <taxon>Alveolata</taxon>
        <taxon>Apicomplexa</taxon>
        <taxon>Aconoidasida</taxon>
        <taxon>Haemosporida</taxon>
        <taxon>Plasmodiidae</taxon>
        <taxon>Plasmodium</taxon>
        <taxon>Plasmodium (Plasmodium)</taxon>
    </lineage>
</organism>
<reference evidence="2 3" key="1">
    <citation type="submission" date="2016-07" db="EMBL/GenBank/DDBJ databases">
        <authorList>
            <consortium name="Pathogen Informatics"/>
        </authorList>
    </citation>
    <scope>NUCLEOTIDE SEQUENCE [LARGE SCALE GENOMIC DNA]</scope>
</reference>
<evidence type="ECO:0000313" key="3">
    <source>
        <dbReference type="Proteomes" id="UP000196402"/>
    </source>
</evidence>
<proteinExistence type="predicted"/>
<dbReference type="EMBL" id="LT615244">
    <property type="protein sequence ID" value="SCO66189.1"/>
    <property type="molecule type" value="Genomic_DNA"/>
</dbReference>